<comment type="caution">
    <text evidence="9">The sequence shown here is derived from an EMBL/GenBank/DDBJ whole genome shotgun (WGS) entry which is preliminary data.</text>
</comment>
<dbReference type="SMART" id="SM00054">
    <property type="entry name" value="EFh"/>
    <property type="match status" value="4"/>
</dbReference>
<comment type="similarity">
    <text evidence="1">Belongs to the recoverin family.</text>
</comment>
<dbReference type="PRINTS" id="PR00450">
    <property type="entry name" value="RECOVERIN"/>
</dbReference>
<evidence type="ECO:0000256" key="3">
    <source>
        <dbReference type="ARBA" id="ARBA00022723"/>
    </source>
</evidence>
<dbReference type="GO" id="GO:0005509">
    <property type="term" value="F:calcium ion binding"/>
    <property type="evidence" value="ECO:0007669"/>
    <property type="project" value="InterPro"/>
</dbReference>
<feature type="domain" description="EF-hand" evidence="7">
    <location>
        <begin position="27"/>
        <end position="64"/>
    </location>
</feature>
<dbReference type="InterPro" id="IPR002048">
    <property type="entry name" value="EF_hand_dom"/>
</dbReference>
<feature type="domain" description="EF-hand" evidence="7">
    <location>
        <begin position="67"/>
        <end position="102"/>
    </location>
</feature>
<evidence type="ECO:0000256" key="2">
    <source>
        <dbReference type="ARBA" id="ARBA00022707"/>
    </source>
</evidence>
<evidence type="ECO:0000259" key="7">
    <source>
        <dbReference type="PROSITE" id="PS50222"/>
    </source>
</evidence>
<name>A0A814UDM6_9BILA</name>
<evidence type="ECO:0000313" key="11">
    <source>
        <dbReference type="Proteomes" id="UP000663832"/>
    </source>
</evidence>
<dbReference type="InterPro" id="IPR028846">
    <property type="entry name" value="Recoverin"/>
</dbReference>
<keyword evidence="11" id="KW-1185">Reference proteome</keyword>
<dbReference type="PANTHER" id="PTHR23055:SF178">
    <property type="entry name" value="NEUROCALCIN HOMOLOG"/>
    <property type="match status" value="1"/>
</dbReference>
<keyword evidence="2" id="KW-0519">Myristate</keyword>
<evidence type="ECO:0000313" key="8">
    <source>
        <dbReference type="EMBL" id="CAF0842891.1"/>
    </source>
</evidence>
<dbReference type="PANTHER" id="PTHR23055">
    <property type="entry name" value="CALCIUM BINDING PROTEINS"/>
    <property type="match status" value="1"/>
</dbReference>
<organism evidence="9 11">
    <name type="scientific">Adineta steineri</name>
    <dbReference type="NCBI Taxonomy" id="433720"/>
    <lineage>
        <taxon>Eukaryota</taxon>
        <taxon>Metazoa</taxon>
        <taxon>Spiralia</taxon>
        <taxon>Gnathifera</taxon>
        <taxon>Rotifera</taxon>
        <taxon>Eurotatoria</taxon>
        <taxon>Bdelloidea</taxon>
        <taxon>Adinetida</taxon>
        <taxon>Adinetidae</taxon>
        <taxon>Adineta</taxon>
    </lineage>
</organism>
<dbReference type="OrthoDB" id="426654at2759"/>
<feature type="domain" description="EF-hand" evidence="7">
    <location>
        <begin position="103"/>
        <end position="138"/>
    </location>
</feature>
<keyword evidence="5" id="KW-0106">Calcium</keyword>
<reference evidence="9" key="1">
    <citation type="submission" date="2021-02" db="EMBL/GenBank/DDBJ databases">
        <authorList>
            <person name="Nowell W R."/>
        </authorList>
    </citation>
    <scope>NUCLEOTIDE SEQUENCE</scope>
</reference>
<dbReference type="CDD" id="cd00051">
    <property type="entry name" value="EFh"/>
    <property type="match status" value="1"/>
</dbReference>
<dbReference type="EMBL" id="CAJNOM010000167">
    <property type="protein sequence ID" value="CAF1170818.1"/>
    <property type="molecule type" value="Genomic_DNA"/>
</dbReference>
<dbReference type="AlphaFoldDB" id="A0A814UDM6"/>
<dbReference type="InterPro" id="IPR018247">
    <property type="entry name" value="EF_Hand_1_Ca_BS"/>
</dbReference>
<dbReference type="Gene3D" id="1.10.238.10">
    <property type="entry name" value="EF-hand"/>
    <property type="match status" value="1"/>
</dbReference>
<dbReference type="PROSITE" id="PS00018">
    <property type="entry name" value="EF_HAND_1"/>
    <property type="match status" value="2"/>
</dbReference>
<dbReference type="SUPFAM" id="SSF47473">
    <property type="entry name" value="EF-hand"/>
    <property type="match status" value="1"/>
</dbReference>
<dbReference type="InterPro" id="IPR011992">
    <property type="entry name" value="EF-hand-dom_pair"/>
</dbReference>
<keyword evidence="4" id="KW-0677">Repeat</keyword>
<evidence type="ECO:0000256" key="1">
    <source>
        <dbReference type="ARBA" id="ARBA00006049"/>
    </source>
</evidence>
<dbReference type="Pfam" id="PF13499">
    <property type="entry name" value="EF-hand_7"/>
    <property type="match status" value="2"/>
</dbReference>
<dbReference type="PROSITE" id="PS50222">
    <property type="entry name" value="EF_HAND_2"/>
    <property type="match status" value="3"/>
</dbReference>
<keyword evidence="6" id="KW-0449">Lipoprotein</keyword>
<protein>
    <recommendedName>
        <fullName evidence="7">EF-hand domain-containing protein</fullName>
    </recommendedName>
</protein>
<sequence length="192" mass="21087">MGNDASKGRAAALGDGEIAALKASTKLSDQEIREMFDEFNKGGGSDGKITKEEFRKYYKKSVGSDDKAGILADNTFAAFDANHDGSINFTEFTFAIMAQNKTDLDSILNFSFEVMDVSGDGQLSFDELKSYLEKATILAVGQEEAATIDQNEVAESIFQELKLNKTQKLNKEQFVQGCKRNKELANMFTGSE</sequence>
<dbReference type="EMBL" id="CAJNOM010000168">
    <property type="protein sequence ID" value="CAF1172181.1"/>
    <property type="molecule type" value="Genomic_DNA"/>
</dbReference>
<evidence type="ECO:0000256" key="6">
    <source>
        <dbReference type="ARBA" id="ARBA00023288"/>
    </source>
</evidence>
<keyword evidence="3" id="KW-0479">Metal-binding</keyword>
<evidence type="ECO:0000313" key="9">
    <source>
        <dbReference type="EMBL" id="CAF1170818.1"/>
    </source>
</evidence>
<evidence type="ECO:0000313" key="10">
    <source>
        <dbReference type="EMBL" id="CAF1172181.1"/>
    </source>
</evidence>
<dbReference type="EMBL" id="CAJNOI010000022">
    <property type="protein sequence ID" value="CAF0842891.1"/>
    <property type="molecule type" value="Genomic_DNA"/>
</dbReference>
<dbReference type="Proteomes" id="UP000663877">
    <property type="component" value="Unassembled WGS sequence"/>
</dbReference>
<dbReference type="Proteomes" id="UP000663832">
    <property type="component" value="Unassembled WGS sequence"/>
</dbReference>
<proteinExistence type="inferred from homology"/>
<gene>
    <name evidence="8" type="ORF">BJG266_LOCUS7410</name>
    <name evidence="9" type="ORF">QVE165_LOCUS24110</name>
    <name evidence="10" type="ORF">QVE165_LOCUS24184</name>
</gene>
<evidence type="ECO:0000256" key="5">
    <source>
        <dbReference type="ARBA" id="ARBA00022837"/>
    </source>
</evidence>
<accession>A0A814UDM6</accession>
<evidence type="ECO:0000256" key="4">
    <source>
        <dbReference type="ARBA" id="ARBA00022737"/>
    </source>
</evidence>